<dbReference type="AlphaFoldDB" id="B2FM03"/>
<dbReference type="InterPro" id="IPR003593">
    <property type="entry name" value="AAA+_ATPase"/>
</dbReference>
<dbReference type="Gene3D" id="3.40.50.300">
    <property type="entry name" value="P-loop containing nucleotide triphosphate hydrolases"/>
    <property type="match status" value="1"/>
</dbReference>
<dbReference type="PANTHER" id="PTHR37291">
    <property type="entry name" value="5-METHYLCYTOSINE-SPECIFIC RESTRICTION ENZYME B"/>
    <property type="match status" value="1"/>
</dbReference>
<feature type="domain" description="AAA+ ATPase" evidence="1">
    <location>
        <begin position="67"/>
        <end position="241"/>
    </location>
</feature>
<dbReference type="GO" id="GO:0005524">
    <property type="term" value="F:ATP binding"/>
    <property type="evidence" value="ECO:0007669"/>
    <property type="project" value="InterPro"/>
</dbReference>
<dbReference type="PANTHER" id="PTHR37291:SF1">
    <property type="entry name" value="TYPE IV METHYL-DIRECTED RESTRICTION ENZYME ECOKMCRB SUBUNIT"/>
    <property type="match status" value="1"/>
</dbReference>
<dbReference type="InterPro" id="IPR027417">
    <property type="entry name" value="P-loop_NTPase"/>
</dbReference>
<dbReference type="Proteomes" id="UP000008840">
    <property type="component" value="Chromosome"/>
</dbReference>
<dbReference type="SUPFAM" id="SSF52540">
    <property type="entry name" value="P-loop containing nucleoside triphosphate hydrolases"/>
    <property type="match status" value="1"/>
</dbReference>
<keyword evidence="3" id="KW-1185">Reference proteome</keyword>
<name>B2FM03_STRMK</name>
<evidence type="ECO:0000259" key="1">
    <source>
        <dbReference type="SMART" id="SM00382"/>
    </source>
</evidence>
<gene>
    <name evidence="2" type="ORF">Smlt1846B</name>
</gene>
<dbReference type="InterPro" id="IPR052934">
    <property type="entry name" value="Methyl-DNA_Rec/Restrict_Enz"/>
</dbReference>
<dbReference type="EnsemblBacteria" id="CAQ45371">
    <property type="protein sequence ID" value="CAQ45371"/>
    <property type="gene ID" value="Smlt1846B"/>
</dbReference>
<reference evidence="2 3" key="1">
    <citation type="journal article" date="2008" name="Genome Biol.">
        <title>The complete genome, comparative and functional analysis of Stenotrophomonas maltophilia reveals an organism heavily shielded by drug resistance determinants.</title>
        <authorList>
            <person name="Crossman L.C."/>
            <person name="Gould V.C."/>
            <person name="Dow J.M."/>
            <person name="Vernikos G.S."/>
            <person name="Okazaki A."/>
            <person name="Sebaihia M."/>
            <person name="Saunders D."/>
            <person name="Arrowsmith C."/>
            <person name="Carver T."/>
            <person name="Peters N."/>
            <person name="Adlem E."/>
            <person name="Kerhornou A."/>
            <person name="Lord A."/>
            <person name="Murphy L."/>
            <person name="Seeger K."/>
            <person name="Squares R."/>
            <person name="Rutter S."/>
            <person name="Quail M.A."/>
            <person name="Rajandream M.A."/>
            <person name="Harris D."/>
            <person name="Churcher C."/>
            <person name="Bentley S.D."/>
            <person name="Parkhill J."/>
            <person name="Thomson N.R."/>
            <person name="Avison M.B."/>
        </authorList>
    </citation>
    <scope>NUCLEOTIDE SEQUENCE [LARGE SCALE GENOMIC DNA]</scope>
    <source>
        <strain evidence="2 3">K279a</strain>
    </source>
</reference>
<dbReference type="InterPro" id="IPR011704">
    <property type="entry name" value="ATPase_dyneun-rel_AAA"/>
</dbReference>
<dbReference type="KEGG" id="sml:Smlt1846B"/>
<dbReference type="EMBL" id="AM743169">
    <property type="protein sequence ID" value="CAQ45371.1"/>
    <property type="molecule type" value="Genomic_DNA"/>
</dbReference>
<dbReference type="HOGENOM" id="CLU_665519_0_0_6"/>
<evidence type="ECO:0000313" key="2">
    <source>
        <dbReference type="EMBL" id="CAQ45371.1"/>
    </source>
</evidence>
<dbReference type="PRINTS" id="PR00830">
    <property type="entry name" value="ENDOLAPTASE"/>
</dbReference>
<proteinExistence type="predicted"/>
<accession>B2FM03</accession>
<dbReference type="SMART" id="SM00382">
    <property type="entry name" value="AAA"/>
    <property type="match status" value="1"/>
</dbReference>
<sequence length="413" mass="45905">MSDINESELVDSGAIPPTDFHDSIERLREIAQYDLEFPDDFDNRLAEATSQLVVPEDVLRAAAAAIRVGHIVLQGPPGTGKSSLVRALAKAFNASTFAVTAHEDWTIYDVIGRLELRLTEDRKEEITPVNGALTEAVIRCGNNVVQHFDDPSHPQAEWLLIDELNRAHLDKAFGELFSVLGTDDLVPINLPHQKDGNRELVIPKRFRIIATLNSYDKQFVQSLSQAIRRRFTFISLDVPPKKPSSETWRFDPGHASPAIKEFSYVIQRAAQRIARRECSMNPERAAATTDLILQEAKNSHLERIAALFGIVESVRYAPDGGGVPHLPIGTAQLIDTVEIFLTRHRQDGEVDTTADLNLDWAASVKLAPLFESDVLEPDQLVKFASALPQPFSNQFARQLLIIAASGMHFVPEK</sequence>
<protein>
    <recommendedName>
        <fullName evidence="1">AAA+ ATPase domain-containing protein</fullName>
    </recommendedName>
</protein>
<dbReference type="GO" id="GO:0016887">
    <property type="term" value="F:ATP hydrolysis activity"/>
    <property type="evidence" value="ECO:0007669"/>
    <property type="project" value="InterPro"/>
</dbReference>
<organism evidence="2 3">
    <name type="scientific">Stenotrophomonas maltophilia (strain K279a)</name>
    <dbReference type="NCBI Taxonomy" id="522373"/>
    <lineage>
        <taxon>Bacteria</taxon>
        <taxon>Pseudomonadati</taxon>
        <taxon>Pseudomonadota</taxon>
        <taxon>Gammaproteobacteria</taxon>
        <taxon>Lysobacterales</taxon>
        <taxon>Lysobacteraceae</taxon>
        <taxon>Stenotrophomonas</taxon>
        <taxon>Stenotrophomonas maltophilia group</taxon>
    </lineage>
</organism>
<dbReference type="RefSeq" id="WP_012479804.1">
    <property type="nucleotide sequence ID" value="NC_010943.1"/>
</dbReference>
<dbReference type="eggNOG" id="COG0714">
    <property type="taxonomic scope" value="Bacteria"/>
</dbReference>
<dbReference type="Pfam" id="PF07728">
    <property type="entry name" value="AAA_5"/>
    <property type="match status" value="1"/>
</dbReference>
<evidence type="ECO:0000313" key="3">
    <source>
        <dbReference type="Proteomes" id="UP000008840"/>
    </source>
</evidence>
<dbReference type="CDD" id="cd00009">
    <property type="entry name" value="AAA"/>
    <property type="match status" value="1"/>
</dbReference>